<dbReference type="Pfam" id="PF02881">
    <property type="entry name" value="SRP54_N"/>
    <property type="match status" value="1"/>
</dbReference>
<dbReference type="InterPro" id="IPR042101">
    <property type="entry name" value="SRP54_N_sf"/>
</dbReference>
<evidence type="ECO:0000256" key="3">
    <source>
        <dbReference type="ARBA" id="ARBA00022741"/>
    </source>
</evidence>
<dbReference type="PANTHER" id="PTHR43134:SF1">
    <property type="entry name" value="SIGNAL RECOGNITION PARTICLE RECEPTOR SUBUNIT ALPHA"/>
    <property type="match status" value="1"/>
</dbReference>
<keyword evidence="1 9" id="KW-1003">Cell membrane</keyword>
<keyword evidence="12" id="KW-1185">Reference proteome</keyword>
<gene>
    <name evidence="9 11" type="primary">ftsY</name>
    <name evidence="11" type="ORF">MOX91_01480</name>
</gene>
<dbReference type="SUPFAM" id="SSF47364">
    <property type="entry name" value="Domain of the SRP/SRP receptor G-proteins"/>
    <property type="match status" value="1"/>
</dbReference>
<dbReference type="PROSITE" id="PS00300">
    <property type="entry name" value="SRP54"/>
    <property type="match status" value="1"/>
</dbReference>
<dbReference type="PANTHER" id="PTHR43134">
    <property type="entry name" value="SIGNAL RECOGNITION PARTICLE RECEPTOR SUBUNIT ALPHA"/>
    <property type="match status" value="1"/>
</dbReference>
<evidence type="ECO:0000256" key="8">
    <source>
        <dbReference type="ARBA" id="ARBA00048027"/>
    </source>
</evidence>
<feature type="binding site" evidence="9">
    <location>
        <begin position="190"/>
        <end position="194"/>
    </location>
    <ligand>
        <name>GTP</name>
        <dbReference type="ChEBI" id="CHEBI:37565"/>
    </ligand>
</feature>
<evidence type="ECO:0000313" key="12">
    <source>
        <dbReference type="Proteomes" id="UP001275932"/>
    </source>
</evidence>
<comment type="caution">
    <text evidence="11">The sequence shown here is derived from an EMBL/GenBank/DDBJ whole genome shotgun (WGS) entry which is preliminary data.</text>
</comment>
<keyword evidence="7 9" id="KW-0675">Receptor</keyword>
<evidence type="ECO:0000313" key="11">
    <source>
        <dbReference type="EMBL" id="MDX8414859.1"/>
    </source>
</evidence>
<evidence type="ECO:0000256" key="5">
    <source>
        <dbReference type="ARBA" id="ARBA00023134"/>
    </source>
</evidence>
<evidence type="ECO:0000256" key="1">
    <source>
        <dbReference type="ARBA" id="ARBA00022475"/>
    </source>
</evidence>
<keyword evidence="2 9" id="KW-0963">Cytoplasm</keyword>
<dbReference type="Gene3D" id="1.20.120.140">
    <property type="entry name" value="Signal recognition particle SRP54, nucleotide-binding domain"/>
    <property type="match status" value="1"/>
</dbReference>
<reference evidence="11 12" key="1">
    <citation type="submission" date="2022-03" db="EMBL/GenBank/DDBJ databases">
        <title>Novel taxa within the pig intestine.</title>
        <authorList>
            <person name="Wylensek D."/>
            <person name="Bishof K."/>
            <person name="Afrizal A."/>
            <person name="Clavel T."/>
        </authorList>
    </citation>
    <scope>NUCLEOTIDE SEQUENCE [LARGE SCALE GENOMIC DNA]</scope>
    <source>
        <strain evidence="11 12">CLA-KB-P66</strain>
    </source>
</reference>
<dbReference type="Pfam" id="PF00448">
    <property type="entry name" value="SRP54"/>
    <property type="match status" value="1"/>
</dbReference>
<sequence length="306" mass="32945">MFSIFKKFKDGLKKTAQGALGGILDLFSKKISESDIDFIEETLYGADFGWDTTSDITEAIRNAYKREKELRGKDAAQIGSDVLSRILEGSEGELKIAQNAPTVICLVGVNGSGKTTTAAKLASLIKKSGKSVVLGACDTFRAAANEQIKTWAERLDVDLVASSHGADSAAVAWDAFQAAKSRGADFLILDTAGRLHNKENLMNELAKIRRVLEKNDPTAPQNSIIVVDGSLGSNSIEQAKAFDKAFKLSAMIITKLDGTSKGGALAGIYRQLKLPILYVGLGERAEDLQKFDVKAYCNSIFGLDEN</sequence>
<dbReference type="SUPFAM" id="SSF52540">
    <property type="entry name" value="P-loop containing nucleoside triphosphate hydrolases"/>
    <property type="match status" value="1"/>
</dbReference>
<comment type="subunit">
    <text evidence="9">Part of the signal recognition particle protein translocation system, which is composed of SRP and FtsY.</text>
</comment>
<dbReference type="NCBIfam" id="TIGR00064">
    <property type="entry name" value="ftsY"/>
    <property type="match status" value="1"/>
</dbReference>
<protein>
    <recommendedName>
        <fullName evidence="9">Signal recognition particle receptor FtsY</fullName>
        <shortName evidence="9">SRP receptor</shortName>
        <ecNumber evidence="9">3.6.5.4</ecNumber>
    </recommendedName>
</protein>
<dbReference type="HAMAP" id="MF_00920">
    <property type="entry name" value="FtsY"/>
    <property type="match status" value="1"/>
</dbReference>
<comment type="similarity">
    <text evidence="9">Belongs to the GTP-binding SRP family. FtsY subfamily.</text>
</comment>
<name>A0ABU4WE68_9BACT</name>
<keyword evidence="5 9" id="KW-0342">GTP-binding</keyword>
<dbReference type="SMART" id="SM00963">
    <property type="entry name" value="SRP54_N"/>
    <property type="match status" value="1"/>
</dbReference>
<feature type="binding site" evidence="9">
    <location>
        <begin position="254"/>
        <end position="257"/>
    </location>
    <ligand>
        <name>GTP</name>
        <dbReference type="ChEBI" id="CHEBI:37565"/>
    </ligand>
</feature>
<dbReference type="InterPro" id="IPR004390">
    <property type="entry name" value="SR_rcpt_FtsY"/>
</dbReference>
<dbReference type="InterPro" id="IPR000897">
    <property type="entry name" value="SRP54_GTPase_dom"/>
</dbReference>
<dbReference type="RefSeq" id="WP_370396305.1">
    <property type="nucleotide sequence ID" value="NZ_JALBUT010000001.1"/>
</dbReference>
<dbReference type="InterPro" id="IPR003593">
    <property type="entry name" value="AAA+_ATPase"/>
</dbReference>
<comment type="subcellular location">
    <subcellularLocation>
        <location evidence="9">Cell membrane</location>
        <topology evidence="9">Peripheral membrane protein</topology>
        <orientation evidence="9">Cytoplasmic side</orientation>
    </subcellularLocation>
    <subcellularLocation>
        <location evidence="9">Cytoplasm</location>
    </subcellularLocation>
</comment>
<dbReference type="InterPro" id="IPR013822">
    <property type="entry name" value="Signal_recog_particl_SRP54_hlx"/>
</dbReference>
<dbReference type="InterPro" id="IPR036225">
    <property type="entry name" value="SRP/SRP_N"/>
</dbReference>
<organism evidence="11 12">
    <name type="scientific">Intestinicryptomonas porci</name>
    <dbReference type="NCBI Taxonomy" id="2926320"/>
    <lineage>
        <taxon>Bacteria</taxon>
        <taxon>Pseudomonadati</taxon>
        <taxon>Verrucomicrobiota</taxon>
        <taxon>Opitutia</taxon>
        <taxon>Opitutales</taxon>
        <taxon>Intestinicryptomonaceae</taxon>
        <taxon>Intestinicryptomonas</taxon>
    </lineage>
</organism>
<feature type="domain" description="SRP54-type proteins GTP-binding" evidence="10">
    <location>
        <begin position="275"/>
        <end position="288"/>
    </location>
</feature>
<accession>A0ABU4WE68</accession>
<comment type="function">
    <text evidence="9">Involved in targeting and insertion of nascent membrane proteins into the cytoplasmic membrane. Acts as a receptor for the complex formed by the signal recognition particle (SRP) and the ribosome-nascent chain (RNC).</text>
</comment>
<dbReference type="Gene3D" id="3.40.50.300">
    <property type="entry name" value="P-loop containing nucleotide triphosphate hydrolases"/>
    <property type="match status" value="1"/>
</dbReference>
<evidence type="ECO:0000256" key="4">
    <source>
        <dbReference type="ARBA" id="ARBA00022801"/>
    </source>
</evidence>
<dbReference type="EMBL" id="JALBUT010000001">
    <property type="protein sequence ID" value="MDX8414859.1"/>
    <property type="molecule type" value="Genomic_DNA"/>
</dbReference>
<feature type="binding site" evidence="9">
    <location>
        <begin position="108"/>
        <end position="115"/>
    </location>
    <ligand>
        <name>GTP</name>
        <dbReference type="ChEBI" id="CHEBI:37565"/>
    </ligand>
</feature>
<evidence type="ECO:0000256" key="6">
    <source>
        <dbReference type="ARBA" id="ARBA00023136"/>
    </source>
</evidence>
<evidence type="ECO:0000256" key="7">
    <source>
        <dbReference type="ARBA" id="ARBA00023170"/>
    </source>
</evidence>
<evidence type="ECO:0000256" key="9">
    <source>
        <dbReference type="HAMAP-Rule" id="MF_00920"/>
    </source>
</evidence>
<keyword evidence="6 9" id="KW-0472">Membrane</keyword>
<comment type="catalytic activity">
    <reaction evidence="8 9">
        <text>GTP + H2O = GDP + phosphate + H(+)</text>
        <dbReference type="Rhea" id="RHEA:19669"/>
        <dbReference type="ChEBI" id="CHEBI:15377"/>
        <dbReference type="ChEBI" id="CHEBI:15378"/>
        <dbReference type="ChEBI" id="CHEBI:37565"/>
        <dbReference type="ChEBI" id="CHEBI:43474"/>
        <dbReference type="ChEBI" id="CHEBI:58189"/>
        <dbReference type="EC" id="3.6.5.4"/>
    </reaction>
</comment>
<dbReference type="Proteomes" id="UP001275932">
    <property type="component" value="Unassembled WGS sequence"/>
</dbReference>
<evidence type="ECO:0000256" key="2">
    <source>
        <dbReference type="ARBA" id="ARBA00022490"/>
    </source>
</evidence>
<dbReference type="InterPro" id="IPR027417">
    <property type="entry name" value="P-loop_NTPase"/>
</dbReference>
<proteinExistence type="inferred from homology"/>
<dbReference type="EC" id="3.6.5.4" evidence="9"/>
<dbReference type="SMART" id="SM00382">
    <property type="entry name" value="AAA"/>
    <property type="match status" value="1"/>
</dbReference>
<evidence type="ECO:0000259" key="10">
    <source>
        <dbReference type="PROSITE" id="PS00300"/>
    </source>
</evidence>
<keyword evidence="3 9" id="KW-0547">Nucleotide-binding</keyword>
<dbReference type="SMART" id="SM00962">
    <property type="entry name" value="SRP54"/>
    <property type="match status" value="1"/>
</dbReference>
<keyword evidence="4 9" id="KW-0378">Hydrolase</keyword>